<dbReference type="GO" id="GO:0008237">
    <property type="term" value="F:metallopeptidase activity"/>
    <property type="evidence" value="ECO:0007669"/>
    <property type="project" value="UniProtKB-KW"/>
</dbReference>
<protein>
    <recommendedName>
        <fullName evidence="6">JAB domain-containing protein</fullName>
    </recommendedName>
</protein>
<keyword evidence="8" id="KW-1185">Reference proteome</keyword>
<accession>A0A5D4HCV9</accession>
<dbReference type="Proteomes" id="UP000322362">
    <property type="component" value="Unassembled WGS sequence"/>
</dbReference>
<keyword evidence="3" id="KW-0378">Hydrolase</keyword>
<feature type="domain" description="JAB" evidence="6">
    <location>
        <begin position="10"/>
        <end position="41"/>
    </location>
</feature>
<evidence type="ECO:0000256" key="5">
    <source>
        <dbReference type="ARBA" id="ARBA00023049"/>
    </source>
</evidence>
<name>A0A5D4HCV9_9SPHI</name>
<evidence type="ECO:0000259" key="6">
    <source>
        <dbReference type="Pfam" id="PF14464"/>
    </source>
</evidence>
<keyword evidence="2" id="KW-0479">Metal-binding</keyword>
<evidence type="ECO:0000256" key="4">
    <source>
        <dbReference type="ARBA" id="ARBA00022833"/>
    </source>
</evidence>
<keyword evidence="4" id="KW-0862">Zinc</keyword>
<evidence type="ECO:0000313" key="8">
    <source>
        <dbReference type="Proteomes" id="UP000322362"/>
    </source>
</evidence>
<dbReference type="EMBL" id="VTAV01000002">
    <property type="protein sequence ID" value="TYR37639.1"/>
    <property type="molecule type" value="Genomic_DNA"/>
</dbReference>
<organism evidence="7 8">
    <name type="scientific">Sphingobacterium phlebotomi</name>
    <dbReference type="NCBI Taxonomy" id="2605433"/>
    <lineage>
        <taxon>Bacteria</taxon>
        <taxon>Pseudomonadati</taxon>
        <taxon>Bacteroidota</taxon>
        <taxon>Sphingobacteriia</taxon>
        <taxon>Sphingobacteriales</taxon>
        <taxon>Sphingobacteriaceae</taxon>
        <taxon>Sphingobacterium</taxon>
    </lineage>
</organism>
<gene>
    <name evidence="7" type="ORF">FXV77_05675</name>
</gene>
<evidence type="ECO:0000256" key="2">
    <source>
        <dbReference type="ARBA" id="ARBA00022723"/>
    </source>
</evidence>
<dbReference type="Pfam" id="PF14464">
    <property type="entry name" value="Prok-JAB"/>
    <property type="match status" value="1"/>
</dbReference>
<dbReference type="GO" id="GO:0006508">
    <property type="term" value="P:proteolysis"/>
    <property type="evidence" value="ECO:0007669"/>
    <property type="project" value="UniProtKB-KW"/>
</dbReference>
<dbReference type="SUPFAM" id="SSF102712">
    <property type="entry name" value="JAB1/MPN domain"/>
    <property type="match status" value="1"/>
</dbReference>
<proteinExistence type="predicted"/>
<dbReference type="AlphaFoldDB" id="A0A5D4HCV9"/>
<reference evidence="7 8" key="1">
    <citation type="submission" date="2019-08" db="EMBL/GenBank/DDBJ databases">
        <title>Phlebobacter frassis gen. nov. sp. nov., a new member of family Sphingobacteriaceae isolated from sand fly rearing media.</title>
        <authorList>
            <person name="Kakumanu M.L."/>
            <person name="Marayati B.F."/>
            <person name="Wada-Katsumata A."/>
            <person name="Wasserberg G."/>
            <person name="Schal C."/>
            <person name="Apperson C.S."/>
            <person name="Ponnusamy L."/>
        </authorList>
    </citation>
    <scope>NUCLEOTIDE SEQUENCE [LARGE SCALE GENOMIC DNA]</scope>
    <source>
        <strain evidence="7 8">SSI9</strain>
    </source>
</reference>
<evidence type="ECO:0000256" key="1">
    <source>
        <dbReference type="ARBA" id="ARBA00022670"/>
    </source>
</evidence>
<keyword evidence="1" id="KW-0645">Protease</keyword>
<dbReference type="InterPro" id="IPR028090">
    <property type="entry name" value="JAB_dom_prok"/>
</dbReference>
<comment type="caution">
    <text evidence="7">The sequence shown here is derived from an EMBL/GenBank/DDBJ whole genome shotgun (WGS) entry which is preliminary data.</text>
</comment>
<sequence>MILDYEFYNSNGQLTYLGEWHTHPEPFPIPSRTDLQMLKQQFKNNKIMTEFISS</sequence>
<dbReference type="GO" id="GO:0046872">
    <property type="term" value="F:metal ion binding"/>
    <property type="evidence" value="ECO:0007669"/>
    <property type="project" value="UniProtKB-KW"/>
</dbReference>
<dbReference type="Gene3D" id="3.40.140.10">
    <property type="entry name" value="Cytidine Deaminase, domain 2"/>
    <property type="match status" value="1"/>
</dbReference>
<evidence type="ECO:0000313" key="7">
    <source>
        <dbReference type="EMBL" id="TYR37639.1"/>
    </source>
</evidence>
<evidence type="ECO:0000256" key="3">
    <source>
        <dbReference type="ARBA" id="ARBA00022801"/>
    </source>
</evidence>
<keyword evidence="5" id="KW-0482">Metalloprotease</keyword>